<evidence type="ECO:0000256" key="17">
    <source>
        <dbReference type="ARBA" id="ARBA00040846"/>
    </source>
</evidence>
<evidence type="ECO:0000256" key="19">
    <source>
        <dbReference type="ARBA" id="ARBA00042217"/>
    </source>
</evidence>
<evidence type="ECO:0000256" key="2">
    <source>
        <dbReference type="ARBA" id="ARBA00004205"/>
    </source>
</evidence>
<dbReference type="GO" id="GO:0012507">
    <property type="term" value="C:ER to Golgi transport vesicle membrane"/>
    <property type="evidence" value="ECO:0007669"/>
    <property type="project" value="UniProtKB-SubCell"/>
</dbReference>
<feature type="transmembrane region" description="Helical" evidence="22">
    <location>
        <begin position="492"/>
        <end position="510"/>
    </location>
</feature>
<dbReference type="GO" id="GO:0031410">
    <property type="term" value="C:cytoplasmic vesicle"/>
    <property type="evidence" value="ECO:0000318"/>
    <property type="project" value="GO_Central"/>
</dbReference>
<dbReference type="GO" id="GO:0005794">
    <property type="term" value="C:Golgi apparatus"/>
    <property type="evidence" value="ECO:0000318"/>
    <property type="project" value="GO_Central"/>
</dbReference>
<dbReference type="GO" id="GO:0046872">
    <property type="term" value="F:metal ion binding"/>
    <property type="evidence" value="ECO:0007669"/>
    <property type="project" value="UniProtKB-KW"/>
</dbReference>
<name>F6YYY1_CIOIN</name>
<dbReference type="Pfam" id="PF01545">
    <property type="entry name" value="Cation_efflux"/>
    <property type="match status" value="1"/>
</dbReference>
<dbReference type="Ensembl" id="ENSCINT00000012252.3">
    <property type="protein sequence ID" value="ENSCINP00000012252.3"/>
    <property type="gene ID" value="ENSCING00000005935.3"/>
</dbReference>
<reference evidence="24" key="4">
    <citation type="submission" date="2025-09" db="UniProtKB">
        <authorList>
            <consortium name="Ensembl"/>
        </authorList>
    </citation>
    <scope>IDENTIFICATION</scope>
</reference>
<evidence type="ECO:0000256" key="4">
    <source>
        <dbReference type="ARBA" id="ARBA00004638"/>
    </source>
</evidence>
<keyword evidence="15 22" id="KW-0472">Membrane</keyword>
<evidence type="ECO:0000256" key="6">
    <source>
        <dbReference type="ARBA" id="ARBA00022448"/>
    </source>
</evidence>
<keyword evidence="12 22" id="KW-1133">Transmembrane helix</keyword>
<protein>
    <recommendedName>
        <fullName evidence="17">Proton-coupled zinc antiporter SLC30A5</fullName>
    </recommendedName>
    <alternativeName>
        <fullName evidence="19">Solute carrier family 30 member 5</fullName>
    </alternativeName>
    <alternativeName>
        <fullName evidence="18">Zinc transporter 5</fullName>
    </alternativeName>
</protein>
<dbReference type="InParanoid" id="F6YYY1"/>
<evidence type="ECO:0000256" key="9">
    <source>
        <dbReference type="ARBA" id="ARBA00022723"/>
    </source>
</evidence>
<dbReference type="GO" id="GO:0032580">
    <property type="term" value="C:Golgi cisterna membrane"/>
    <property type="evidence" value="ECO:0007669"/>
    <property type="project" value="UniProtKB-SubCell"/>
</dbReference>
<proteinExistence type="inferred from homology"/>
<evidence type="ECO:0000256" key="8">
    <source>
        <dbReference type="ARBA" id="ARBA00022692"/>
    </source>
</evidence>
<dbReference type="InterPro" id="IPR058533">
    <property type="entry name" value="Cation_efflux_TM"/>
</dbReference>
<dbReference type="GO" id="GO:0006882">
    <property type="term" value="P:intracellular zinc ion homeostasis"/>
    <property type="evidence" value="ECO:0000318"/>
    <property type="project" value="GO_Central"/>
</dbReference>
<organism evidence="24 25">
    <name type="scientific">Ciona intestinalis</name>
    <name type="common">Transparent sea squirt</name>
    <name type="synonym">Ascidia intestinalis</name>
    <dbReference type="NCBI Taxonomy" id="7719"/>
    <lineage>
        <taxon>Eukaryota</taxon>
        <taxon>Metazoa</taxon>
        <taxon>Chordata</taxon>
        <taxon>Tunicata</taxon>
        <taxon>Ascidiacea</taxon>
        <taxon>Phlebobranchia</taxon>
        <taxon>Cionidae</taxon>
        <taxon>Ciona</taxon>
    </lineage>
</organism>
<comment type="subcellular location">
    <subcellularLocation>
        <location evidence="3">Cytoplasmic vesicle</location>
        <location evidence="3">COPII-coated vesicle membrane</location>
        <topology evidence="3">Multi-pass membrane protein</topology>
    </subcellularLocation>
    <subcellularLocation>
        <location evidence="4">Cytoplasmic vesicle</location>
        <location evidence="4">Secretory vesicle membrane</location>
        <topology evidence="4">Multi-pass membrane protein</topology>
    </subcellularLocation>
    <subcellularLocation>
        <location evidence="2">Golgi apparatus</location>
        <location evidence="2">Golgi stack membrane</location>
        <topology evidence="2">Multi-pass membrane protein</topology>
    </subcellularLocation>
    <subcellularLocation>
        <location evidence="1">Golgi apparatus</location>
        <location evidence="1">trans-Golgi network membrane</location>
        <topology evidence="1">Multi-pass membrane protein</topology>
    </subcellularLocation>
</comment>
<sequence length="720" mass="79976">KYGIILVAVKILRCVGLFECYDILKSIHLVQFLFLVKLICSGVYLLIHKPFSSGRKLNKRQWSYVFRHSVLGLLNNVLWLFSLTLCGPLRTVLVFEHGEHVLVSMFMGVFAGRKGNYAKTRGSLLFFLGVLCLLLFDNDDMLSKILSQPEGQHTSSITHYLSAMISFMGVADHKGGVLLLCLTLLLKVALNGYTKRVTTHVGGAKRLHAFSTLISALLLLPWASLLYFTGYSFNLFSNLFSIVFIATTVFVVEHYGHFFVSNRLSPMQVSRLGYFAIAGTAMFLGFQWSHPAIRVISNVNGKMDSVRTEEHVISGGVIVSMVFFILASDILSWPQPKSQKGSFIGYSAEGLPLYRFAGDVLNRASKTSFGTLVNGFLRRVLEEKDSRHIFYFLCINLSFAFVELAWGAWSNSLGLISDSFHMLFDCTALVLGLVAAVMAKWKSTRIFPYGYGRVEVLSGFVNGLFLLVVAFFLFYEAFQRLIDPPAINTDKLLYVSVGGLLVNLIGVFVFSHQHHHNHGHSHGHNHQDGHENCHSHSHSNANIKGVYLHVLADLLGSIGVIISSLMVSKWQLLIADPICTLAVASLILCTVWPLLRDSARVLALCAPPHLQKTLQQALSKVNAVEGITTHRTCRVWQHTEKEAAAVVSVHVEPHVIEQRIISQVTSIFKEAGISSVTVQVEKDDFYQHMSGLMTGADDMTQISKGISLNQSSDSEGEFTK</sequence>
<keyword evidence="25" id="KW-1185">Reference proteome</keyword>
<feature type="transmembrane region" description="Helical" evidence="22">
    <location>
        <begin position="389"/>
        <end position="409"/>
    </location>
</feature>
<evidence type="ECO:0000256" key="12">
    <source>
        <dbReference type="ARBA" id="ARBA00022989"/>
    </source>
</evidence>
<dbReference type="NCBIfam" id="TIGR01297">
    <property type="entry name" value="CDF"/>
    <property type="match status" value="1"/>
</dbReference>
<dbReference type="Proteomes" id="UP000008144">
    <property type="component" value="Chromosome 2"/>
</dbReference>
<dbReference type="InterPro" id="IPR027469">
    <property type="entry name" value="Cation_efflux_TMD_sf"/>
</dbReference>
<dbReference type="GO" id="GO:1904257">
    <property type="term" value="P:zinc ion import into Golgi lumen"/>
    <property type="evidence" value="ECO:0000318"/>
    <property type="project" value="GO_Central"/>
</dbReference>
<feature type="transmembrane region" description="Helical" evidence="22">
    <location>
        <begin position="239"/>
        <end position="260"/>
    </location>
</feature>
<feature type="compositionally biased region" description="Basic and acidic residues" evidence="21">
    <location>
        <begin position="525"/>
        <end position="534"/>
    </location>
</feature>
<dbReference type="GO" id="GO:0015297">
    <property type="term" value="F:antiporter activity"/>
    <property type="evidence" value="ECO:0007669"/>
    <property type="project" value="UniProtKB-KW"/>
</dbReference>
<evidence type="ECO:0000256" key="15">
    <source>
        <dbReference type="ARBA" id="ARBA00023136"/>
    </source>
</evidence>
<evidence type="ECO:0000259" key="23">
    <source>
        <dbReference type="Pfam" id="PF01545"/>
    </source>
</evidence>
<dbReference type="HOGENOM" id="CLU_013430_11_0_1"/>
<dbReference type="SUPFAM" id="SSF161111">
    <property type="entry name" value="Cation efflux protein transmembrane domain-like"/>
    <property type="match status" value="1"/>
</dbReference>
<keyword evidence="8 22" id="KW-0812">Transmembrane</keyword>
<evidence type="ECO:0000256" key="21">
    <source>
        <dbReference type="SAM" id="MobiDB-lite"/>
    </source>
</evidence>
<evidence type="ECO:0000256" key="13">
    <source>
        <dbReference type="ARBA" id="ARBA00023034"/>
    </source>
</evidence>
<feature type="transmembrane region" description="Helical" evidence="22">
    <location>
        <begin position="421"/>
        <end position="439"/>
    </location>
</feature>
<evidence type="ECO:0000256" key="20">
    <source>
        <dbReference type="ARBA" id="ARBA00048349"/>
    </source>
</evidence>
<keyword evidence="7" id="KW-0050">Antiport</keyword>
<dbReference type="STRING" id="7719.ENSCINP00000012252"/>
<dbReference type="EMBL" id="EAAA01001443">
    <property type="status" value="NOT_ANNOTATED_CDS"/>
    <property type="molecule type" value="Genomic_DNA"/>
</dbReference>
<reference evidence="24" key="2">
    <citation type="journal article" date="2008" name="Genome Biol.">
        <title>Improved genome assembly and evidence-based global gene model set for the chordate Ciona intestinalis: new insight into intron and operon populations.</title>
        <authorList>
            <person name="Satou Y."/>
            <person name="Mineta K."/>
            <person name="Ogasawara M."/>
            <person name="Sasakura Y."/>
            <person name="Shoguchi E."/>
            <person name="Ueno K."/>
            <person name="Yamada L."/>
            <person name="Matsumoto J."/>
            <person name="Wasserscheid J."/>
            <person name="Dewar K."/>
            <person name="Wiley G.B."/>
            <person name="Macmil S.L."/>
            <person name="Roe B.A."/>
            <person name="Zeller R.W."/>
            <person name="Hastings K.E."/>
            <person name="Lemaire P."/>
            <person name="Lindquist E."/>
            <person name="Endo T."/>
            <person name="Hotta K."/>
            <person name="Inaba K."/>
        </authorList>
    </citation>
    <scope>NUCLEOTIDE SEQUENCE [LARGE SCALE GENOMIC DNA]</scope>
    <source>
        <strain evidence="24">wild type</strain>
    </source>
</reference>
<comment type="catalytic activity">
    <reaction evidence="20">
        <text>Zn(2+)(in) + 2 H(+)(out) = Zn(2+)(out) + 2 H(+)(in)</text>
        <dbReference type="Rhea" id="RHEA:72627"/>
        <dbReference type="ChEBI" id="CHEBI:15378"/>
        <dbReference type="ChEBI" id="CHEBI:29105"/>
    </reaction>
</comment>
<keyword evidence="9" id="KW-0479">Metal-binding</keyword>
<keyword evidence="6" id="KW-0813">Transport</keyword>
<dbReference type="FunFam" id="1.20.1510.10:FF:000008">
    <property type="entry name" value="zinc transporter 5 isoform X1"/>
    <property type="match status" value="1"/>
</dbReference>
<evidence type="ECO:0000256" key="7">
    <source>
        <dbReference type="ARBA" id="ARBA00022449"/>
    </source>
</evidence>
<feature type="transmembrane region" description="Helical" evidence="22">
    <location>
        <begin position="272"/>
        <end position="293"/>
    </location>
</feature>
<comment type="similarity">
    <text evidence="5">Belongs to the cation diffusion facilitator (CDF) transporter (TC 2.A.4) family. SLC30A subfamily.</text>
</comment>
<evidence type="ECO:0000256" key="11">
    <source>
        <dbReference type="ARBA" id="ARBA00022906"/>
    </source>
</evidence>
<feature type="transmembrane region" description="Helical" evidence="22">
    <location>
        <begin position="313"/>
        <end position="333"/>
    </location>
</feature>
<accession>F6YYY1</accession>
<dbReference type="GeneTree" id="ENSGT00940000155754"/>
<dbReference type="PANTHER" id="PTHR45755:SF1">
    <property type="entry name" value="PROTON-COUPLED ZINC ANTIPORTER SLC30A5"/>
    <property type="match status" value="1"/>
</dbReference>
<comment type="subunit">
    <text evidence="16">Heterodimer with SLC30A6/ZNT6; form a functional zinc ion transmembrane transporter.</text>
</comment>
<evidence type="ECO:0000313" key="24">
    <source>
        <dbReference type="Ensembl" id="ENSCINP00000012252.3"/>
    </source>
</evidence>
<keyword evidence="10" id="KW-0862">Zinc</keyword>
<dbReference type="OMA" id="NHLFYHF"/>
<keyword evidence="11" id="KW-0864">Zinc transport</keyword>
<feature type="domain" description="Cation efflux protein transmembrane" evidence="23">
    <location>
        <begin position="389"/>
        <end position="602"/>
    </location>
</feature>
<reference evidence="24" key="3">
    <citation type="submission" date="2025-08" db="UniProtKB">
        <authorList>
            <consortium name="Ensembl"/>
        </authorList>
    </citation>
    <scope>IDENTIFICATION</scope>
</reference>
<feature type="transmembrane region" description="Helical" evidence="22">
    <location>
        <begin position="207"/>
        <end position="227"/>
    </location>
</feature>
<keyword evidence="14" id="KW-0406">Ion transport</keyword>
<feature type="transmembrane region" description="Helical" evidence="22">
    <location>
        <begin position="157"/>
        <end position="186"/>
    </location>
</feature>
<evidence type="ECO:0000313" key="25">
    <source>
        <dbReference type="Proteomes" id="UP000008144"/>
    </source>
</evidence>
<evidence type="ECO:0000256" key="14">
    <source>
        <dbReference type="ARBA" id="ARBA00023065"/>
    </source>
</evidence>
<evidence type="ECO:0000256" key="22">
    <source>
        <dbReference type="SAM" id="Phobius"/>
    </source>
</evidence>
<feature type="transmembrane region" description="Helical" evidence="22">
    <location>
        <begin position="27"/>
        <end position="47"/>
    </location>
</feature>
<keyword evidence="13" id="KW-0333">Golgi apparatus</keyword>
<dbReference type="Gene3D" id="1.20.1510.10">
    <property type="entry name" value="Cation efflux protein transmembrane domain"/>
    <property type="match status" value="1"/>
</dbReference>
<feature type="transmembrane region" description="Helical" evidence="22">
    <location>
        <begin position="68"/>
        <end position="85"/>
    </location>
</feature>
<feature type="transmembrane region" description="Helical" evidence="22">
    <location>
        <begin position="546"/>
        <end position="567"/>
    </location>
</feature>
<reference evidence="25" key="1">
    <citation type="journal article" date="2002" name="Science">
        <title>The draft genome of Ciona intestinalis: insights into chordate and vertebrate origins.</title>
        <authorList>
            <person name="Dehal P."/>
            <person name="Satou Y."/>
            <person name="Campbell R.K."/>
            <person name="Chapman J."/>
            <person name="Degnan B."/>
            <person name="De Tomaso A."/>
            <person name="Davidson B."/>
            <person name="Di Gregorio A."/>
            <person name="Gelpke M."/>
            <person name="Goodstein D.M."/>
            <person name="Harafuji N."/>
            <person name="Hastings K.E."/>
            <person name="Ho I."/>
            <person name="Hotta K."/>
            <person name="Huang W."/>
            <person name="Kawashima T."/>
            <person name="Lemaire P."/>
            <person name="Martinez D."/>
            <person name="Meinertzhagen I.A."/>
            <person name="Necula S."/>
            <person name="Nonaka M."/>
            <person name="Putnam N."/>
            <person name="Rash S."/>
            <person name="Saiga H."/>
            <person name="Satake M."/>
            <person name="Terry A."/>
            <person name="Yamada L."/>
            <person name="Wang H.G."/>
            <person name="Awazu S."/>
            <person name="Azumi K."/>
            <person name="Boore J."/>
            <person name="Branno M."/>
            <person name="Chin-Bow S."/>
            <person name="DeSantis R."/>
            <person name="Doyle S."/>
            <person name="Francino P."/>
            <person name="Keys D.N."/>
            <person name="Haga S."/>
            <person name="Hayashi H."/>
            <person name="Hino K."/>
            <person name="Imai K.S."/>
            <person name="Inaba K."/>
            <person name="Kano S."/>
            <person name="Kobayashi K."/>
            <person name="Kobayashi M."/>
            <person name="Lee B.I."/>
            <person name="Makabe K.W."/>
            <person name="Manohar C."/>
            <person name="Matassi G."/>
            <person name="Medina M."/>
            <person name="Mochizuki Y."/>
            <person name="Mount S."/>
            <person name="Morishita T."/>
            <person name="Miura S."/>
            <person name="Nakayama A."/>
            <person name="Nishizaka S."/>
            <person name="Nomoto H."/>
            <person name="Ohta F."/>
            <person name="Oishi K."/>
            <person name="Rigoutsos I."/>
            <person name="Sano M."/>
            <person name="Sasaki A."/>
            <person name="Sasakura Y."/>
            <person name="Shoguchi E."/>
            <person name="Shin-i T."/>
            <person name="Spagnuolo A."/>
            <person name="Stainier D."/>
            <person name="Suzuki M.M."/>
            <person name="Tassy O."/>
            <person name="Takatori N."/>
            <person name="Tokuoka M."/>
            <person name="Yagi K."/>
            <person name="Yoshizaki F."/>
            <person name="Wada S."/>
            <person name="Zhang C."/>
            <person name="Hyatt P.D."/>
            <person name="Larimer F."/>
            <person name="Detter C."/>
            <person name="Doggett N."/>
            <person name="Glavina T."/>
            <person name="Hawkins T."/>
            <person name="Richardson P."/>
            <person name="Lucas S."/>
            <person name="Kohara Y."/>
            <person name="Levine M."/>
            <person name="Satoh N."/>
            <person name="Rokhsar D.S."/>
        </authorList>
    </citation>
    <scope>NUCLEOTIDE SEQUENCE [LARGE SCALE GENOMIC DNA]</scope>
</reference>
<dbReference type="GO" id="GO:0005385">
    <property type="term" value="F:zinc ion transmembrane transporter activity"/>
    <property type="evidence" value="ECO:0000318"/>
    <property type="project" value="GO_Central"/>
</dbReference>
<dbReference type="PANTHER" id="PTHR45755">
    <property type="match status" value="1"/>
</dbReference>
<evidence type="ECO:0000256" key="3">
    <source>
        <dbReference type="ARBA" id="ARBA00004557"/>
    </source>
</evidence>
<dbReference type="InterPro" id="IPR045316">
    <property type="entry name" value="Msc2-like"/>
</dbReference>
<evidence type="ECO:0000256" key="16">
    <source>
        <dbReference type="ARBA" id="ARBA00038531"/>
    </source>
</evidence>
<feature type="region of interest" description="Disordered" evidence="21">
    <location>
        <begin position="516"/>
        <end position="537"/>
    </location>
</feature>
<evidence type="ECO:0000256" key="10">
    <source>
        <dbReference type="ARBA" id="ARBA00022833"/>
    </source>
</evidence>
<feature type="transmembrane region" description="Helical" evidence="22">
    <location>
        <begin position="573"/>
        <end position="595"/>
    </location>
</feature>
<evidence type="ECO:0000256" key="5">
    <source>
        <dbReference type="ARBA" id="ARBA00008873"/>
    </source>
</evidence>
<dbReference type="InterPro" id="IPR002524">
    <property type="entry name" value="Cation_efflux"/>
</dbReference>
<feature type="transmembrane region" description="Helical" evidence="22">
    <location>
        <begin position="451"/>
        <end position="472"/>
    </location>
</feature>
<dbReference type="AlphaFoldDB" id="F6YYY1"/>
<dbReference type="FunCoup" id="F6YYY1">
    <property type="interactions" value="246"/>
</dbReference>
<evidence type="ECO:0000256" key="18">
    <source>
        <dbReference type="ARBA" id="ARBA00042038"/>
    </source>
</evidence>
<evidence type="ECO:0000256" key="1">
    <source>
        <dbReference type="ARBA" id="ARBA00004166"/>
    </source>
</evidence>